<keyword evidence="13" id="KW-1185">Reference proteome</keyword>
<dbReference type="EMBL" id="CAAHFH010000002">
    <property type="protein sequence ID" value="VGO21469.1"/>
    <property type="molecule type" value="Genomic_DNA"/>
</dbReference>
<dbReference type="PANTHER" id="PTHR42785:SF1">
    <property type="entry name" value="DNA TOPOISOMERASE"/>
    <property type="match status" value="1"/>
</dbReference>
<feature type="compositionally biased region" description="Basic and acidic residues" evidence="9">
    <location>
        <begin position="844"/>
        <end position="853"/>
    </location>
</feature>
<evidence type="ECO:0000256" key="9">
    <source>
        <dbReference type="SAM" id="MobiDB-lite"/>
    </source>
</evidence>
<sequence length="853" mass="96154">MSKNLVIVESPAKAKKINQFLGKDYIVMASVGHVRDLPPKKLGVDVEKNFEPEYTATTRGKKILKELKAEAKKCENVYLAPDPDREGEAIAWHLYEALKKEVADENFFRVTYNEITKSAILAAFEQPEKIDMDRVNAQQARRILDRLVGFQGSPVVRKQIRGANSVGRVQTVALRLVVEREKEITDFEPETYFTVGAEVRKQEAPLDPFLVKLARINGSPIGIKDRKLLPGAVKTMEQLEGIQNELNNSPLKVSDVITKEVTRRARAPFITSTLQQSASGSLGFAPARTMGLAQKLYESGLITYMRTDSFNIAKSAQEECRTFIRESYGAEYLPEKPNFYKSKGAAQEAHEAIRPTDPSVEPGREGVKLDPAEQKLYRLIWERFVASQMVPARIGRRTVEIEAGSENTYLFRATASDILFPGYMKASGIEAAADKPKNGDGDESETDKLPPLAQGENLDVLDWLTEQKETKPVARYTEASLIRALEENGVGRPSTYAAIMSKLDEREYVVKEKRSLVPTDLGQELITLVLRTEAKLKTDNKVDLFEARFTADMETKLDDVEGGKIEWTDMMQEFYPSLLEWIEHAKETAEPAFVAKCFDALENVSEWAPAVKSGRRTYDDNKTFEDLKEKVNEGELLSKRQGEMLHKMCCRYIKQVPGGLATELELVEPEAVRGDTPRKLELLANVTFEEPRKSGKRTYDDKKFVSSLGDQITMGKRLSDRQVGYLDTLLTKYSDQLENFDAIRAELKLDEKPEVEADPTTAPVIALMENITEWAEPTMRGKREFNDKTFFDSISLQFKGKGALSDRQLAALKKMAARYYEQIPNYTELMDQYGLPAPRKPKPKKEDAADAAE</sequence>
<evidence type="ECO:0000256" key="1">
    <source>
        <dbReference type="ARBA" id="ARBA00000213"/>
    </source>
</evidence>
<dbReference type="PROSITE" id="PS52039">
    <property type="entry name" value="TOPO_IA_2"/>
    <property type="match status" value="1"/>
</dbReference>
<evidence type="ECO:0000313" key="12">
    <source>
        <dbReference type="EMBL" id="VGO21469.1"/>
    </source>
</evidence>
<feature type="region of interest" description="Disordered" evidence="9">
    <location>
        <begin position="832"/>
        <end position="853"/>
    </location>
</feature>
<feature type="site" description="Interaction with DNA" evidence="8">
    <location>
        <position position="142"/>
    </location>
</feature>
<keyword evidence="3" id="KW-0479">Metal-binding</keyword>
<evidence type="ECO:0000256" key="6">
    <source>
        <dbReference type="ARBA" id="ARBA00023125"/>
    </source>
</evidence>
<dbReference type="InterPro" id="IPR023406">
    <property type="entry name" value="Topo_IA_AS"/>
</dbReference>
<keyword evidence="5 8" id="KW-0799">Topoisomerase</keyword>
<dbReference type="GO" id="GO:0003917">
    <property type="term" value="F:DNA topoisomerase type I (single strand cut, ATP-independent) activity"/>
    <property type="evidence" value="ECO:0007669"/>
    <property type="project" value="UniProtKB-UniRule"/>
</dbReference>
<dbReference type="EC" id="5.6.2.1" evidence="8"/>
<dbReference type="Gene3D" id="2.70.20.10">
    <property type="entry name" value="Topoisomerase I, domain 3"/>
    <property type="match status" value="1"/>
</dbReference>
<feature type="region of interest" description="Disordered" evidence="9">
    <location>
        <begin position="432"/>
        <end position="452"/>
    </location>
</feature>
<comment type="similarity">
    <text evidence="2 8">Belongs to the type IA topoisomerase family.</text>
</comment>
<evidence type="ECO:0000256" key="2">
    <source>
        <dbReference type="ARBA" id="ARBA00009446"/>
    </source>
</evidence>
<evidence type="ECO:0000256" key="7">
    <source>
        <dbReference type="ARBA" id="ARBA00023235"/>
    </source>
</evidence>
<dbReference type="InterPro" id="IPR013497">
    <property type="entry name" value="Topo_IA_cen"/>
</dbReference>
<dbReference type="Gene3D" id="1.10.460.10">
    <property type="entry name" value="Topoisomerase I, domain 2"/>
    <property type="match status" value="1"/>
</dbReference>
<dbReference type="Gene3D" id="1.10.290.10">
    <property type="entry name" value="Topoisomerase I, domain 4"/>
    <property type="match status" value="1"/>
</dbReference>
<evidence type="ECO:0000259" key="11">
    <source>
        <dbReference type="PROSITE" id="PS52039"/>
    </source>
</evidence>
<feature type="domain" description="Topo IA-type catalytic" evidence="11">
    <location>
        <begin position="131"/>
        <end position="582"/>
    </location>
</feature>
<organism evidence="12 13">
    <name type="scientific">Pontiella sulfatireligans</name>
    <dbReference type="NCBI Taxonomy" id="2750658"/>
    <lineage>
        <taxon>Bacteria</taxon>
        <taxon>Pseudomonadati</taxon>
        <taxon>Kiritimatiellota</taxon>
        <taxon>Kiritimatiellia</taxon>
        <taxon>Kiritimatiellales</taxon>
        <taxon>Pontiellaceae</taxon>
        <taxon>Pontiella</taxon>
    </lineage>
</organism>
<dbReference type="PROSITE" id="PS50880">
    <property type="entry name" value="TOPRIM"/>
    <property type="match status" value="1"/>
</dbReference>
<dbReference type="PRINTS" id="PR00417">
    <property type="entry name" value="PRTPISMRASEI"/>
</dbReference>
<evidence type="ECO:0000256" key="4">
    <source>
        <dbReference type="ARBA" id="ARBA00022842"/>
    </source>
</evidence>
<dbReference type="CDD" id="cd03363">
    <property type="entry name" value="TOPRIM_TopoIA_TopoI"/>
    <property type="match status" value="1"/>
</dbReference>
<reference evidence="12 13" key="1">
    <citation type="submission" date="2019-04" db="EMBL/GenBank/DDBJ databases">
        <authorList>
            <person name="Van Vliet M D."/>
        </authorList>
    </citation>
    <scope>NUCLEOTIDE SEQUENCE [LARGE SCALE GENOMIC DNA]</scope>
    <source>
        <strain evidence="12 13">F21</strain>
    </source>
</reference>
<evidence type="ECO:0000313" key="13">
    <source>
        <dbReference type="Proteomes" id="UP000346198"/>
    </source>
</evidence>
<dbReference type="GO" id="GO:0046872">
    <property type="term" value="F:metal ion binding"/>
    <property type="evidence" value="ECO:0007669"/>
    <property type="project" value="UniProtKB-KW"/>
</dbReference>
<comment type="subunit">
    <text evidence="8">Monomer.</text>
</comment>
<dbReference type="PANTHER" id="PTHR42785">
    <property type="entry name" value="DNA TOPOISOMERASE, TYPE IA, CORE"/>
    <property type="match status" value="1"/>
</dbReference>
<dbReference type="InterPro" id="IPR013824">
    <property type="entry name" value="Topo_IA_cen_sub1"/>
</dbReference>
<evidence type="ECO:0000256" key="3">
    <source>
        <dbReference type="ARBA" id="ARBA00022723"/>
    </source>
</evidence>
<protein>
    <recommendedName>
        <fullName evidence="8">DNA topoisomerase 1</fullName>
        <ecNumber evidence="8">5.6.2.1</ecNumber>
    </recommendedName>
    <alternativeName>
        <fullName evidence="8">DNA topoisomerase I</fullName>
    </alternativeName>
</protein>
<dbReference type="AlphaFoldDB" id="A0A6C2UN40"/>
<keyword evidence="7 8" id="KW-0413">Isomerase</keyword>
<feature type="domain" description="Toprim" evidence="10">
    <location>
        <begin position="3"/>
        <end position="115"/>
    </location>
</feature>
<dbReference type="InterPro" id="IPR034149">
    <property type="entry name" value="TOPRIM_TopoI"/>
</dbReference>
<dbReference type="GO" id="GO:0006265">
    <property type="term" value="P:DNA topological change"/>
    <property type="evidence" value="ECO:0007669"/>
    <property type="project" value="UniProtKB-UniRule"/>
</dbReference>
<dbReference type="Proteomes" id="UP000346198">
    <property type="component" value="Unassembled WGS sequence"/>
</dbReference>
<dbReference type="CDD" id="cd00186">
    <property type="entry name" value="TOP1Ac"/>
    <property type="match status" value="1"/>
</dbReference>
<dbReference type="RefSeq" id="WP_136062927.1">
    <property type="nucleotide sequence ID" value="NZ_CAAHFH010000002.1"/>
</dbReference>
<dbReference type="PROSITE" id="PS00396">
    <property type="entry name" value="TOPO_IA_1"/>
    <property type="match status" value="1"/>
</dbReference>
<comment type="caution">
    <text evidence="8">Lacks conserved residue(s) required for the propagation of feature annotation.</text>
</comment>
<dbReference type="SUPFAM" id="SSF56712">
    <property type="entry name" value="Prokaryotic type I DNA topoisomerase"/>
    <property type="match status" value="1"/>
</dbReference>
<gene>
    <name evidence="8 12" type="primary">topA</name>
    <name evidence="12" type="ORF">SCARR_03543</name>
</gene>
<evidence type="ECO:0000256" key="5">
    <source>
        <dbReference type="ARBA" id="ARBA00023029"/>
    </source>
</evidence>
<dbReference type="InterPro" id="IPR006171">
    <property type="entry name" value="TOPRIM_dom"/>
</dbReference>
<dbReference type="GO" id="GO:0003677">
    <property type="term" value="F:DNA binding"/>
    <property type="evidence" value="ECO:0007669"/>
    <property type="project" value="UniProtKB-KW"/>
</dbReference>
<dbReference type="HAMAP" id="MF_00952">
    <property type="entry name" value="Topoisom_1_prok"/>
    <property type="match status" value="1"/>
</dbReference>
<feature type="region of interest" description="Interaction with DNA" evidence="8">
    <location>
        <begin position="165"/>
        <end position="170"/>
    </location>
</feature>
<feature type="site" description="Interaction with DNA" evidence="8">
    <location>
        <position position="141"/>
    </location>
</feature>
<dbReference type="Pfam" id="PF01131">
    <property type="entry name" value="Topoisom_bac"/>
    <property type="match status" value="1"/>
</dbReference>
<comment type="catalytic activity">
    <reaction evidence="1 8">
        <text>ATP-independent breakage of single-stranded DNA, followed by passage and rejoining.</text>
        <dbReference type="EC" id="5.6.2.1"/>
    </reaction>
</comment>
<dbReference type="SMART" id="SM00493">
    <property type="entry name" value="TOPRIM"/>
    <property type="match status" value="1"/>
</dbReference>
<keyword evidence="4" id="KW-0460">Magnesium</keyword>
<dbReference type="SMART" id="SM00436">
    <property type="entry name" value="TOP1Bc"/>
    <property type="match status" value="1"/>
</dbReference>
<feature type="site" description="Interaction with DNA" evidence="8">
    <location>
        <position position="506"/>
    </location>
</feature>
<dbReference type="InterPro" id="IPR013825">
    <property type="entry name" value="Topo_IA_cen_sub2"/>
</dbReference>
<comment type="function">
    <text evidence="8">Releases the supercoiling and torsional tension of DNA, which is introduced during the DNA replication and transcription, by transiently cleaving and rejoining one strand of the DNA duplex. Introduces a single-strand break via transesterification at a target site in duplex DNA. The scissile phosphodiester is attacked by the catalytic tyrosine of the enzyme, resulting in the formation of a DNA-(5'-phosphotyrosyl)-enzyme intermediate and the expulsion of a 3'-OH DNA strand. The free DNA strand then undergoes passage around the unbroken strand, thus removing DNA supercoils. Finally, in the religation step, the DNA 3'-OH attacks the covalent intermediate to expel the active-site tyrosine and restore the DNA phosphodiester backbone.</text>
</comment>
<dbReference type="InterPro" id="IPR003601">
    <property type="entry name" value="Topo_IA_2"/>
</dbReference>
<name>A0A6C2UN40_9BACT</name>
<feature type="site" description="Interaction with DNA" evidence="8">
    <location>
        <position position="306"/>
    </location>
</feature>
<dbReference type="InterPro" id="IPR013826">
    <property type="entry name" value="Topo_IA_cen_sub3"/>
</dbReference>
<feature type="active site" description="O-(5'-phospho-DNA)-tyrosine intermediate" evidence="8">
    <location>
        <position position="304"/>
    </location>
</feature>
<dbReference type="Gene3D" id="3.40.50.140">
    <property type="match status" value="1"/>
</dbReference>
<dbReference type="SMART" id="SM00437">
    <property type="entry name" value="TOP1Ac"/>
    <property type="match status" value="1"/>
</dbReference>
<dbReference type="Pfam" id="PF01751">
    <property type="entry name" value="Toprim"/>
    <property type="match status" value="1"/>
</dbReference>
<dbReference type="InterPro" id="IPR023405">
    <property type="entry name" value="Topo_IA_core_domain"/>
</dbReference>
<feature type="site" description="Interaction with DNA" evidence="8">
    <location>
        <position position="145"/>
    </location>
</feature>
<proteinExistence type="inferred from homology"/>
<evidence type="ECO:0000256" key="8">
    <source>
        <dbReference type="HAMAP-Rule" id="MF_00952"/>
    </source>
</evidence>
<dbReference type="NCBIfam" id="TIGR01051">
    <property type="entry name" value="topA_bact"/>
    <property type="match status" value="1"/>
</dbReference>
<dbReference type="InterPro" id="IPR003602">
    <property type="entry name" value="Topo_IA_DNA-bd_dom"/>
</dbReference>
<keyword evidence="6 8" id="KW-0238">DNA-binding</keyword>
<evidence type="ECO:0000259" key="10">
    <source>
        <dbReference type="PROSITE" id="PS50880"/>
    </source>
</evidence>
<dbReference type="InterPro" id="IPR005733">
    <property type="entry name" value="TopoI_bac-type"/>
</dbReference>
<dbReference type="InterPro" id="IPR028612">
    <property type="entry name" value="Topoisom_1_IA"/>
</dbReference>
<feature type="site" description="Interaction with DNA" evidence="8">
    <location>
        <position position="33"/>
    </location>
</feature>
<dbReference type="InterPro" id="IPR000380">
    <property type="entry name" value="Topo_IA"/>
</dbReference>
<accession>A0A6C2UN40</accession>